<organism evidence="2 3">
    <name type="scientific">Hymenobacter glacialis</name>
    <dbReference type="NCBI Taxonomy" id="1908236"/>
    <lineage>
        <taxon>Bacteria</taxon>
        <taxon>Pseudomonadati</taxon>
        <taxon>Bacteroidota</taxon>
        <taxon>Cytophagia</taxon>
        <taxon>Cytophagales</taxon>
        <taxon>Hymenobacteraceae</taxon>
        <taxon>Hymenobacter</taxon>
    </lineage>
</organism>
<reference evidence="2 3" key="1">
    <citation type="submission" date="2016-08" db="EMBL/GenBank/DDBJ databases">
        <title>Hymenobacter coccineus sp. nov., Hymenobacter lapidarius sp. nov. and Hymenobacter glacialis sp. nov., isolated from Antarctic soil.</title>
        <authorList>
            <person name="Sedlacek I."/>
            <person name="Kralova S."/>
            <person name="Kyrova K."/>
            <person name="Maslanova I."/>
            <person name="Stankova E."/>
            <person name="Vrbovska V."/>
            <person name="Nemec M."/>
            <person name="Bartak M."/>
            <person name="Svec P."/>
            <person name="Busse H.-J."/>
            <person name="Pantucek R."/>
        </authorList>
    </citation>
    <scope>NUCLEOTIDE SEQUENCE [LARGE SCALE GENOMIC DNA]</scope>
    <source>
        <strain evidence="2 3">CCM 8648</strain>
    </source>
</reference>
<dbReference type="AlphaFoldDB" id="A0A1G1T239"/>
<keyword evidence="3" id="KW-1185">Reference proteome</keyword>
<evidence type="ECO:0008006" key="4">
    <source>
        <dbReference type="Google" id="ProtNLM"/>
    </source>
</evidence>
<dbReference type="RefSeq" id="WP_070734549.1">
    <property type="nucleotide sequence ID" value="NZ_MDZC01000065.1"/>
</dbReference>
<comment type="caution">
    <text evidence="2">The sequence shown here is derived from an EMBL/GenBank/DDBJ whole genome shotgun (WGS) entry which is preliminary data.</text>
</comment>
<dbReference type="EMBL" id="MDZC01000065">
    <property type="protein sequence ID" value="OGX84955.1"/>
    <property type="molecule type" value="Genomic_DNA"/>
</dbReference>
<dbReference type="GO" id="GO:0004713">
    <property type="term" value="F:protein tyrosine kinase activity"/>
    <property type="evidence" value="ECO:0007669"/>
    <property type="project" value="TreeGrafter"/>
</dbReference>
<name>A0A1G1T239_9BACT</name>
<dbReference type="PANTHER" id="PTHR32309">
    <property type="entry name" value="TYROSINE-PROTEIN KINASE"/>
    <property type="match status" value="1"/>
</dbReference>
<dbReference type="OrthoDB" id="647428at2"/>
<feature type="transmembrane region" description="Helical" evidence="1">
    <location>
        <begin position="327"/>
        <end position="347"/>
    </location>
</feature>
<sequence length="361" mass="39868">MSSAPSFSLVGLGPIINRWKYFVGGAVALAALVSVVVALLLPNVYRSTAVFIPTNPQTADPDRLLEDNALARGKLELGSRAEDLDRVITIAESQPVAELIIKKFDLYKHYEAGAPGDDATDNFVLSEFGSNFSIVHNERDAIELSFADEDKNLAAAVANAMVQVIDSVNQQLTLENRRTVLDLYRQRYEYLATSFERSRRELVGARRRYGIYGFEMQGRYMAKQVIETEAALRRAETSGGDVAGYRRALRGLTQADGGNLINVESYVQGFDSVSMFSNRVSDLGTRLIAARSAFETAELSIKGRISSLYLVQKAYPATRKFKPVRTLLVLGSMLVTFALSVVVVALLELYRHNRARVGQPV</sequence>
<keyword evidence="1" id="KW-0812">Transmembrane</keyword>
<dbReference type="PANTHER" id="PTHR32309:SF13">
    <property type="entry name" value="FERRIC ENTEROBACTIN TRANSPORT PROTEIN FEPE"/>
    <property type="match status" value="1"/>
</dbReference>
<proteinExistence type="predicted"/>
<dbReference type="STRING" id="1908236.BEN48_15465"/>
<evidence type="ECO:0000256" key="1">
    <source>
        <dbReference type="SAM" id="Phobius"/>
    </source>
</evidence>
<keyword evidence="1" id="KW-1133">Transmembrane helix</keyword>
<accession>A0A1G1T239</accession>
<feature type="transmembrane region" description="Helical" evidence="1">
    <location>
        <begin position="21"/>
        <end position="41"/>
    </location>
</feature>
<dbReference type="InterPro" id="IPR050445">
    <property type="entry name" value="Bact_polysacc_biosynth/exp"/>
</dbReference>
<evidence type="ECO:0000313" key="2">
    <source>
        <dbReference type="EMBL" id="OGX84955.1"/>
    </source>
</evidence>
<gene>
    <name evidence="2" type="ORF">BEN48_15465</name>
</gene>
<keyword evidence="1" id="KW-0472">Membrane</keyword>
<protein>
    <recommendedName>
        <fullName evidence="4">Polysaccharide chain length determinant N-terminal domain-containing protein</fullName>
    </recommendedName>
</protein>
<dbReference type="Proteomes" id="UP000177791">
    <property type="component" value="Unassembled WGS sequence"/>
</dbReference>
<dbReference type="GO" id="GO:0005886">
    <property type="term" value="C:plasma membrane"/>
    <property type="evidence" value="ECO:0007669"/>
    <property type="project" value="TreeGrafter"/>
</dbReference>
<evidence type="ECO:0000313" key="3">
    <source>
        <dbReference type="Proteomes" id="UP000177791"/>
    </source>
</evidence>